<dbReference type="Pfam" id="PF04548">
    <property type="entry name" value="AIG1"/>
    <property type="match status" value="1"/>
</dbReference>
<dbReference type="Pfam" id="PF00041">
    <property type="entry name" value="fn3"/>
    <property type="match status" value="1"/>
</dbReference>
<dbReference type="InterPro" id="IPR027417">
    <property type="entry name" value="P-loop_NTPase"/>
</dbReference>
<dbReference type="PANTHER" id="PTHR31594">
    <property type="entry name" value="AIG1-TYPE G DOMAIN-CONTAINING PROTEIN"/>
    <property type="match status" value="1"/>
</dbReference>
<dbReference type="Pfam" id="PF18078">
    <property type="entry name" value="Thioredoxin_11"/>
    <property type="match status" value="1"/>
</dbReference>
<protein>
    <recommendedName>
        <fullName evidence="4">Fibronectin type-III domain-containing protein</fullName>
    </recommendedName>
</protein>
<dbReference type="GeneTree" id="ENSGT00500000044904"/>
<proteinExistence type="inferred from homology"/>
<dbReference type="PANTHER" id="PTHR31594:SF11">
    <property type="entry name" value="NEOVERRUCOTOXIN SUBUNIT ALPHA-LIKE ISOFORM X1-RELATED"/>
    <property type="match status" value="1"/>
</dbReference>
<dbReference type="Gene3D" id="3.40.50.300">
    <property type="entry name" value="P-loop containing nucleotide triphosphate hydrolases"/>
    <property type="match status" value="1"/>
</dbReference>
<dbReference type="InterPro" id="IPR048997">
    <property type="entry name" value="Stonustoxin-like_helical"/>
</dbReference>
<comment type="similarity">
    <text evidence="1">Belongs to the TRAFAC class TrmE-Era-EngA-EngB-Septin-like GTPase superfamily. AIG1/Toc34/Toc159-like paraseptin GTPase family. IAN subfamily.</text>
</comment>
<evidence type="ECO:0000313" key="5">
    <source>
        <dbReference type="Ensembl" id="ENSLCAP00010042736.1"/>
    </source>
</evidence>
<dbReference type="InterPro" id="IPR036116">
    <property type="entry name" value="FN3_sf"/>
</dbReference>
<name>A0A4W6EWI3_LATCA</name>
<evidence type="ECO:0000313" key="6">
    <source>
        <dbReference type="Proteomes" id="UP000314980"/>
    </source>
</evidence>
<dbReference type="Ensembl" id="ENSLCAT00010043790.1">
    <property type="protein sequence ID" value="ENSLCAP00010042736.1"/>
    <property type="gene ID" value="ENSLCAG00010019940.1"/>
</dbReference>
<dbReference type="InterPro" id="IPR003961">
    <property type="entry name" value="FN3_dom"/>
</dbReference>
<evidence type="ECO:0000256" key="2">
    <source>
        <dbReference type="ARBA" id="ARBA00022741"/>
    </source>
</evidence>
<evidence type="ECO:0000256" key="3">
    <source>
        <dbReference type="SAM" id="Coils"/>
    </source>
</evidence>
<dbReference type="Pfam" id="PF21109">
    <property type="entry name" value="Stonustoxin_helical"/>
    <property type="match status" value="1"/>
</dbReference>
<dbReference type="InterPro" id="IPR052090">
    <property type="entry name" value="Cytolytic_pore-forming_toxin"/>
</dbReference>
<accession>A0A4W6EWI3</accession>
<dbReference type="Proteomes" id="UP000314980">
    <property type="component" value="Unassembled WGS sequence"/>
</dbReference>
<keyword evidence="2" id="KW-0547">Nucleotide-binding</keyword>
<dbReference type="Gene3D" id="2.60.40.10">
    <property type="entry name" value="Immunoglobulins"/>
    <property type="match status" value="2"/>
</dbReference>
<dbReference type="PROSITE" id="PS50853">
    <property type="entry name" value="FN3"/>
    <property type="match status" value="2"/>
</dbReference>
<dbReference type="InParanoid" id="A0A4W6EWI3"/>
<dbReference type="InterPro" id="IPR040581">
    <property type="entry name" value="Thioredoxin_11"/>
</dbReference>
<dbReference type="PROSITE" id="PS00675">
    <property type="entry name" value="SIGMA54_INTERACT_1"/>
    <property type="match status" value="1"/>
</dbReference>
<dbReference type="SMART" id="SM00060">
    <property type="entry name" value="FN3"/>
    <property type="match status" value="2"/>
</dbReference>
<evidence type="ECO:0000256" key="1">
    <source>
        <dbReference type="ARBA" id="ARBA00008535"/>
    </source>
</evidence>
<dbReference type="GO" id="GO:0005525">
    <property type="term" value="F:GTP binding"/>
    <property type="evidence" value="ECO:0007669"/>
    <property type="project" value="InterPro"/>
</dbReference>
<dbReference type="CDD" id="cd00063">
    <property type="entry name" value="FN3"/>
    <property type="match status" value="2"/>
</dbReference>
<feature type="coiled-coil region" evidence="3">
    <location>
        <begin position="839"/>
        <end position="880"/>
    </location>
</feature>
<keyword evidence="3" id="KW-0175">Coiled coil</keyword>
<reference evidence="5" key="3">
    <citation type="submission" date="2025-09" db="UniProtKB">
        <authorList>
            <consortium name="Ensembl"/>
        </authorList>
    </citation>
    <scope>IDENTIFICATION</scope>
</reference>
<feature type="domain" description="Fibronectin type-III" evidence="4">
    <location>
        <begin position="220"/>
        <end position="313"/>
    </location>
</feature>
<evidence type="ECO:0000259" key="4">
    <source>
        <dbReference type="PROSITE" id="PS50853"/>
    </source>
</evidence>
<reference evidence="5" key="2">
    <citation type="submission" date="2025-08" db="UniProtKB">
        <authorList>
            <consortium name="Ensembl"/>
        </authorList>
    </citation>
    <scope>IDENTIFICATION</scope>
</reference>
<feature type="domain" description="Fibronectin type-III" evidence="4">
    <location>
        <begin position="315"/>
        <end position="413"/>
    </location>
</feature>
<dbReference type="SUPFAM" id="SSF52540">
    <property type="entry name" value="P-loop containing nucleoside triphosphate hydrolases"/>
    <property type="match status" value="1"/>
</dbReference>
<organism evidence="5 6">
    <name type="scientific">Lates calcarifer</name>
    <name type="common">Barramundi</name>
    <name type="synonym">Holocentrus calcarifer</name>
    <dbReference type="NCBI Taxonomy" id="8187"/>
    <lineage>
        <taxon>Eukaryota</taxon>
        <taxon>Metazoa</taxon>
        <taxon>Chordata</taxon>
        <taxon>Craniata</taxon>
        <taxon>Vertebrata</taxon>
        <taxon>Euteleostomi</taxon>
        <taxon>Actinopterygii</taxon>
        <taxon>Neopterygii</taxon>
        <taxon>Teleostei</taxon>
        <taxon>Neoteleostei</taxon>
        <taxon>Acanthomorphata</taxon>
        <taxon>Carangaria</taxon>
        <taxon>Carangaria incertae sedis</taxon>
        <taxon>Centropomidae</taxon>
        <taxon>Lates</taxon>
    </lineage>
</organism>
<reference evidence="6" key="1">
    <citation type="submission" date="2015-09" db="EMBL/GenBank/DDBJ databases">
        <authorList>
            <person name="Sai Rama Sridatta P."/>
        </authorList>
    </citation>
    <scope>NUCLEOTIDE SEQUENCE [LARGE SCALE GENOMIC DNA]</scope>
</reference>
<dbReference type="STRING" id="8187.ENSLCAP00010042736"/>
<dbReference type="InterPro" id="IPR013783">
    <property type="entry name" value="Ig-like_fold"/>
</dbReference>
<keyword evidence="6" id="KW-1185">Reference proteome</keyword>
<sequence length="953" mass="108419">MRCNDAMKTTIAQQFPEIKKNLKTFEKLCFDFKVEFQRTLAKKLPLVRGGDEEESVLAEILEQRHISFNNMNLNEWMDCIEEEIYTLMSFTNKMKNTKIVPSENDLYKEVHRAKHTVCFVFTLKKGAVPYLSVLTNYLKEPAEPYHVEEAAEKPQWFSTKEVLEQMRHKAKLFIDFAEANKENNNIQFLTVSLANENTETKGTSIYHYEDGKLVNKDFEPPAEPEIESGVTHNSVTLSIRPPRFGAENITCYSVEYCVSGEDEWRQRRASRAGEVTVSGLTPNTEYMFRCRAECSAGVGPAKEICDCIKTLPTSPPINLLVESTSRKISVVWERPVEVGPGIHSLSYIVEYTKTDKKVKCDDLHWNQMVSSVESAEIDGLEPGTDYAVRVRCECGVDGRSGESRSVDVCTKKCTHLIELLKCTSKCINSESPSVYKLPLTEEDVGIAGCRMYRFGKENMGQNRTIILLGETGSGKSTLINAMINHIVGVEWSDSFRFRITDEAQLRSHTENRTSEVTVYKINHQDGFTIPFSLMVVDTPGFMSTRGIETDKEIKEQIDRLFTSVDGVSEVDAVCFVTPASISCITPIQKYTFDSMLSIFGKDVAENIMVLVTFADGKHPPVIEAMKALGVNCPQMEDNPPIHFKFNNSALFEVRNSSAANNTTADDADENESLNEMFWSIVTKSMRRFFVTLNVSNTKSLTQTKEVLRVRSQLEHSEENLLMQFKLGLAIHERIKKKAELLEDCEAEITRTENFEFEFLVKKIVQNDISLTGHYITNCKECQHTCHYPCSIQKDEEKNGCSAIGSDGHCTKCPGKCKWTVHVNQSYWWEYGEVREKQTVPELKEKYENATEAKTAIQTQIEELLTEYESVQDEVMKQMETSDKCLNRLKEIALKPNPLSTPGYIDMLIEGEKSEAKPGWRERVHSLIVMREKAEHIAKFLPLQTEQESHNILF</sequence>
<dbReference type="InterPro" id="IPR006703">
    <property type="entry name" value="G_AIG1"/>
</dbReference>
<dbReference type="AlphaFoldDB" id="A0A4W6EWI3"/>
<dbReference type="SUPFAM" id="SSF49265">
    <property type="entry name" value="Fibronectin type III"/>
    <property type="match status" value="1"/>
</dbReference>
<dbReference type="InterPro" id="IPR025662">
    <property type="entry name" value="Sigma_54_int_dom_ATP-bd_1"/>
</dbReference>